<gene>
    <name evidence="2" type="ORF">VTK73DRAFT_1556</name>
</gene>
<protein>
    <submittedName>
        <fullName evidence="2">Uncharacterized protein</fullName>
    </submittedName>
</protein>
<proteinExistence type="predicted"/>
<evidence type="ECO:0000313" key="2">
    <source>
        <dbReference type="EMBL" id="KAL1872325.1"/>
    </source>
</evidence>
<feature type="region of interest" description="Disordered" evidence="1">
    <location>
        <begin position="46"/>
        <end position="69"/>
    </location>
</feature>
<reference evidence="2 3" key="1">
    <citation type="journal article" date="2024" name="Commun. Biol.">
        <title>Comparative genomic analysis of thermophilic fungi reveals convergent evolutionary adaptations and gene losses.</title>
        <authorList>
            <person name="Steindorff A.S."/>
            <person name="Aguilar-Pontes M.V."/>
            <person name="Robinson A.J."/>
            <person name="Andreopoulos B."/>
            <person name="LaButti K."/>
            <person name="Kuo A."/>
            <person name="Mondo S."/>
            <person name="Riley R."/>
            <person name="Otillar R."/>
            <person name="Haridas S."/>
            <person name="Lipzen A."/>
            <person name="Grimwood J."/>
            <person name="Schmutz J."/>
            <person name="Clum A."/>
            <person name="Reid I.D."/>
            <person name="Moisan M.C."/>
            <person name="Butler G."/>
            <person name="Nguyen T.T.M."/>
            <person name="Dewar K."/>
            <person name="Conant G."/>
            <person name="Drula E."/>
            <person name="Henrissat B."/>
            <person name="Hansel C."/>
            <person name="Singer S."/>
            <person name="Hutchinson M.I."/>
            <person name="de Vries R.P."/>
            <person name="Natvig D.O."/>
            <person name="Powell A.J."/>
            <person name="Tsang A."/>
            <person name="Grigoriev I.V."/>
        </authorList>
    </citation>
    <scope>NUCLEOTIDE SEQUENCE [LARGE SCALE GENOMIC DNA]</scope>
    <source>
        <strain evidence="2 3">ATCC 24622</strain>
    </source>
</reference>
<evidence type="ECO:0000256" key="1">
    <source>
        <dbReference type="SAM" id="MobiDB-lite"/>
    </source>
</evidence>
<comment type="caution">
    <text evidence="2">The sequence shown here is derived from an EMBL/GenBank/DDBJ whole genome shotgun (WGS) entry which is preliminary data.</text>
</comment>
<dbReference type="EMBL" id="JAZHXJ010000139">
    <property type="protein sequence ID" value="KAL1872325.1"/>
    <property type="molecule type" value="Genomic_DNA"/>
</dbReference>
<sequence length="287" mass="30757">MAIPDLVRLPAPRTAGKILAIALIPVALEAGYLFYLKRSVSRHTTASAGLRYPRDPTKSGDSKSAGAAASNGIPASVVKPVSLPLEVADDSSSEYVLSYERVVSQPLPASSLRHPLPSALLSGAPDVSTGASLLLTVYLRATMKAFGWTPQAFAIRAAVGSSEAKRTFDDAYIDNLDFREGDRVDGVYTVAFRGSRDGQSEERVEMLLDPPASYRGPVVKGLIACGVEPVPSLEGVEKPAKVVFINETWLYRKTDEKPTLLEGAAGRWIHSLLAGWLIMKGLKVVSH</sequence>
<evidence type="ECO:0000313" key="3">
    <source>
        <dbReference type="Proteomes" id="UP001586593"/>
    </source>
</evidence>
<keyword evidence="3" id="KW-1185">Reference proteome</keyword>
<name>A0ABR3X9J0_9PEZI</name>
<organism evidence="2 3">
    <name type="scientific">Phialemonium thermophilum</name>
    <dbReference type="NCBI Taxonomy" id="223376"/>
    <lineage>
        <taxon>Eukaryota</taxon>
        <taxon>Fungi</taxon>
        <taxon>Dikarya</taxon>
        <taxon>Ascomycota</taxon>
        <taxon>Pezizomycotina</taxon>
        <taxon>Sordariomycetes</taxon>
        <taxon>Sordariomycetidae</taxon>
        <taxon>Cephalothecales</taxon>
        <taxon>Cephalothecaceae</taxon>
        <taxon>Phialemonium</taxon>
    </lineage>
</organism>
<accession>A0ABR3X9J0</accession>
<dbReference type="Proteomes" id="UP001586593">
    <property type="component" value="Unassembled WGS sequence"/>
</dbReference>
<feature type="compositionally biased region" description="Basic and acidic residues" evidence="1">
    <location>
        <begin position="52"/>
        <end position="61"/>
    </location>
</feature>